<protein>
    <submittedName>
        <fullName evidence="1">Uncharacterized protein</fullName>
    </submittedName>
</protein>
<dbReference type="EMBL" id="BAABEO010000024">
    <property type="protein sequence ID" value="GAA3696454.1"/>
    <property type="molecule type" value="Genomic_DNA"/>
</dbReference>
<reference evidence="2" key="1">
    <citation type="journal article" date="2019" name="Int. J. Syst. Evol. Microbiol.">
        <title>The Global Catalogue of Microorganisms (GCM) 10K type strain sequencing project: providing services to taxonomists for standard genome sequencing and annotation.</title>
        <authorList>
            <consortium name="The Broad Institute Genomics Platform"/>
            <consortium name="The Broad Institute Genome Sequencing Center for Infectious Disease"/>
            <person name="Wu L."/>
            <person name="Ma J."/>
        </authorList>
    </citation>
    <scope>NUCLEOTIDE SEQUENCE [LARGE SCALE GENOMIC DNA]</scope>
    <source>
        <strain evidence="2">JCM 30742</strain>
    </source>
</reference>
<gene>
    <name evidence="1" type="ORF">GCM10023081_36920</name>
</gene>
<comment type="caution">
    <text evidence="1">The sequence shown here is derived from an EMBL/GenBank/DDBJ whole genome shotgun (WGS) entry which is preliminary data.</text>
</comment>
<organism evidence="1 2">
    <name type="scientific">Arthrobacter ginkgonis</name>
    <dbReference type="NCBI Taxonomy" id="1630594"/>
    <lineage>
        <taxon>Bacteria</taxon>
        <taxon>Bacillati</taxon>
        <taxon>Actinomycetota</taxon>
        <taxon>Actinomycetes</taxon>
        <taxon>Micrococcales</taxon>
        <taxon>Micrococcaceae</taxon>
        <taxon>Arthrobacter</taxon>
    </lineage>
</organism>
<proteinExistence type="predicted"/>
<keyword evidence="2" id="KW-1185">Reference proteome</keyword>
<name>A0ABP7CXJ3_9MICC</name>
<accession>A0ABP7CXJ3</accession>
<evidence type="ECO:0000313" key="1">
    <source>
        <dbReference type="EMBL" id="GAA3696454.1"/>
    </source>
</evidence>
<sequence>MCGACGSGVPLGEADWERHFLGTRQARVSCAHFLTGWLLPLSARVHAALNGRGYTVRKPTGAMQSAPHLLSTLDYIDKGSFPLAVLAESRGLPSLTHSRAEAAAGLAIRAFLTTDPRPVRVECQDEKDEFLCGAGKIRLISPSALADTPSFPAGLPAVAQSSRPGQP</sequence>
<dbReference type="Proteomes" id="UP001500752">
    <property type="component" value="Unassembled WGS sequence"/>
</dbReference>
<evidence type="ECO:0000313" key="2">
    <source>
        <dbReference type="Proteomes" id="UP001500752"/>
    </source>
</evidence>